<dbReference type="EMBL" id="FZPD01000004">
    <property type="protein sequence ID" value="SNT11192.1"/>
    <property type="molecule type" value="Genomic_DNA"/>
</dbReference>
<organism evidence="1 2">
    <name type="scientific">Ekhidna lutea</name>
    <dbReference type="NCBI Taxonomy" id="447679"/>
    <lineage>
        <taxon>Bacteria</taxon>
        <taxon>Pseudomonadati</taxon>
        <taxon>Bacteroidota</taxon>
        <taxon>Cytophagia</taxon>
        <taxon>Cytophagales</taxon>
        <taxon>Reichenbachiellaceae</taxon>
        <taxon>Ekhidna</taxon>
    </lineage>
</organism>
<dbReference type="PANTHER" id="PTHR33361:SF2">
    <property type="entry name" value="DUF885 DOMAIN-CONTAINING PROTEIN"/>
    <property type="match status" value="1"/>
</dbReference>
<keyword evidence="2" id="KW-1185">Reference proteome</keyword>
<evidence type="ECO:0000313" key="2">
    <source>
        <dbReference type="Proteomes" id="UP000198393"/>
    </source>
</evidence>
<accession>A0A239K0G3</accession>
<dbReference type="PANTHER" id="PTHR33361">
    <property type="entry name" value="GLR0591 PROTEIN"/>
    <property type="match status" value="1"/>
</dbReference>
<reference evidence="1 2" key="1">
    <citation type="submission" date="2017-06" db="EMBL/GenBank/DDBJ databases">
        <authorList>
            <person name="Kim H.J."/>
            <person name="Triplett B.A."/>
        </authorList>
    </citation>
    <scope>NUCLEOTIDE SEQUENCE [LARGE SCALE GENOMIC DNA]</scope>
    <source>
        <strain evidence="1 2">DSM 19307</strain>
    </source>
</reference>
<dbReference type="Pfam" id="PF05960">
    <property type="entry name" value="DUF885"/>
    <property type="match status" value="1"/>
</dbReference>
<name>A0A239K0G3_EKHLU</name>
<proteinExistence type="predicted"/>
<dbReference type="Proteomes" id="UP000198393">
    <property type="component" value="Unassembled WGS sequence"/>
</dbReference>
<sequence length="562" mass="65059">MSQSRELLQIIQEIDSIEAVYEVDNSIWRGQHPEVFQFARHEQQIIKARALQRQLDDLKNLSIENLSEQEIINRSIKILQLQNIIDQVSYKTYLIPFNAEGGFFNSPSFFLPNLPFETKSDFQAYLDWLPSFSDYIAYNTQLLEFGLKEQIVPPKIIIENNIQLLEPWISQEPTSNPFFRPMDKMNLKFGSGYRKIYQQKLLNIIKKEIVPAYKKLESFLIEEYLPSAPDNVGISEIKNGKAYYESRIRFFTTMEITPDSVYKTGLSEVKRIRKLMDQVIADLNFEGTFQEFLHFLRNDPQFYPKTEQELLNKAAWLSKKAEGQLPRLFSKLYELPFTVEPVPDDIAPKYTGGRYVGGSKEQGKAGIYWVNTYNLPSRTLYTLPALTLHEAVPGHHLQITLASELEGLPDYRKNYYISAFGEGWGLYAEYLGEEMGMYETPYDLFGRYTYEMWRACRLVVDVGLHYKGWTREQAVNYMASNTALSLHEVNTEIDRYIGWPGQAVSYKMGELTIKNLRQKASQSLGDQFDIKEFHHVILKNGSVPLPILISQVDAYISSAKSK</sequence>
<dbReference type="AlphaFoldDB" id="A0A239K0G3"/>
<dbReference type="InterPro" id="IPR010281">
    <property type="entry name" value="DUF885"/>
</dbReference>
<protein>
    <submittedName>
        <fullName evidence="1">Uncharacterized conserved protein, DUF885 familyt</fullName>
    </submittedName>
</protein>
<evidence type="ECO:0000313" key="1">
    <source>
        <dbReference type="EMBL" id="SNT11192.1"/>
    </source>
</evidence>
<gene>
    <name evidence="1" type="ORF">SAMN05421640_2329</name>
</gene>